<dbReference type="Proteomes" id="UP000821865">
    <property type="component" value="Chromosome 2"/>
</dbReference>
<gene>
    <name evidence="1" type="ORF">HPB49_021031</name>
</gene>
<evidence type="ECO:0000313" key="1">
    <source>
        <dbReference type="EMBL" id="KAH7966970.1"/>
    </source>
</evidence>
<name>A0ACB8DFY7_DERSI</name>
<evidence type="ECO:0000313" key="2">
    <source>
        <dbReference type="Proteomes" id="UP000821865"/>
    </source>
</evidence>
<keyword evidence="2" id="KW-1185">Reference proteome</keyword>
<sequence>MIAGVGVDDTRMDLSHFEEGGGRSVPSTPLQISPTESRDTSLFQGEPSVVEETPEETPEEEAASQEEEEEEEEPGPLAVSSPPTVLVTEAPESTEGPSSAIVVSPIVEEPAEPEESSAKAEPAVIHSSPPTIVISPVPVLEVTPEEREELLLSEGEAPDTGADAGSEAQASEEPAPSGAEQDEIRPCELPAVRAGTTDALAVLTALRRPWSRTNRKPAAGRRPPLQRSRHLGRSTESHLRAPTTIPPRKPEQCS</sequence>
<organism evidence="1 2">
    <name type="scientific">Dermacentor silvarum</name>
    <name type="common">Tick</name>
    <dbReference type="NCBI Taxonomy" id="543639"/>
    <lineage>
        <taxon>Eukaryota</taxon>
        <taxon>Metazoa</taxon>
        <taxon>Ecdysozoa</taxon>
        <taxon>Arthropoda</taxon>
        <taxon>Chelicerata</taxon>
        <taxon>Arachnida</taxon>
        <taxon>Acari</taxon>
        <taxon>Parasitiformes</taxon>
        <taxon>Ixodida</taxon>
        <taxon>Ixodoidea</taxon>
        <taxon>Ixodidae</taxon>
        <taxon>Rhipicephalinae</taxon>
        <taxon>Dermacentor</taxon>
    </lineage>
</organism>
<dbReference type="EMBL" id="CM023471">
    <property type="protein sequence ID" value="KAH7966970.1"/>
    <property type="molecule type" value="Genomic_DNA"/>
</dbReference>
<accession>A0ACB8DFY7</accession>
<reference evidence="1" key="1">
    <citation type="submission" date="2020-05" db="EMBL/GenBank/DDBJ databases">
        <title>Large-scale comparative analyses of tick genomes elucidate their genetic diversity and vector capacities.</title>
        <authorList>
            <person name="Jia N."/>
            <person name="Wang J."/>
            <person name="Shi W."/>
            <person name="Du L."/>
            <person name="Sun Y."/>
            <person name="Zhan W."/>
            <person name="Jiang J."/>
            <person name="Wang Q."/>
            <person name="Zhang B."/>
            <person name="Ji P."/>
            <person name="Sakyi L.B."/>
            <person name="Cui X."/>
            <person name="Yuan T."/>
            <person name="Jiang B."/>
            <person name="Yang W."/>
            <person name="Lam T.T.-Y."/>
            <person name="Chang Q."/>
            <person name="Ding S."/>
            <person name="Wang X."/>
            <person name="Zhu J."/>
            <person name="Ruan X."/>
            <person name="Zhao L."/>
            <person name="Wei J."/>
            <person name="Que T."/>
            <person name="Du C."/>
            <person name="Cheng J."/>
            <person name="Dai P."/>
            <person name="Han X."/>
            <person name="Huang E."/>
            <person name="Gao Y."/>
            <person name="Liu J."/>
            <person name="Shao H."/>
            <person name="Ye R."/>
            <person name="Li L."/>
            <person name="Wei W."/>
            <person name="Wang X."/>
            <person name="Wang C."/>
            <person name="Yang T."/>
            <person name="Huo Q."/>
            <person name="Li W."/>
            <person name="Guo W."/>
            <person name="Chen H."/>
            <person name="Zhou L."/>
            <person name="Ni X."/>
            <person name="Tian J."/>
            <person name="Zhou Y."/>
            <person name="Sheng Y."/>
            <person name="Liu T."/>
            <person name="Pan Y."/>
            <person name="Xia L."/>
            <person name="Li J."/>
            <person name="Zhao F."/>
            <person name="Cao W."/>
        </authorList>
    </citation>
    <scope>NUCLEOTIDE SEQUENCE</scope>
    <source>
        <strain evidence="1">Dsil-2018</strain>
    </source>
</reference>
<proteinExistence type="predicted"/>
<protein>
    <submittedName>
        <fullName evidence="1">Uncharacterized protein</fullName>
    </submittedName>
</protein>
<comment type="caution">
    <text evidence="1">The sequence shown here is derived from an EMBL/GenBank/DDBJ whole genome shotgun (WGS) entry which is preliminary data.</text>
</comment>